<feature type="region of interest" description="Disordered" evidence="1">
    <location>
        <begin position="59"/>
        <end position="162"/>
    </location>
</feature>
<accession>A0ABS0H787</accession>
<comment type="caution">
    <text evidence="3">The sequence shown here is derived from an EMBL/GenBank/DDBJ whole genome shotgun (WGS) entry which is preliminary data.</text>
</comment>
<feature type="compositionally biased region" description="Basic and acidic residues" evidence="1">
    <location>
        <begin position="139"/>
        <end position="148"/>
    </location>
</feature>
<gene>
    <name evidence="3" type="ORF">I0C86_36165</name>
</gene>
<feature type="compositionally biased region" description="Basic and acidic residues" evidence="1">
    <location>
        <begin position="107"/>
        <end position="119"/>
    </location>
</feature>
<organism evidence="3 4">
    <name type="scientific">Plantactinospora alkalitolerans</name>
    <dbReference type="NCBI Taxonomy" id="2789879"/>
    <lineage>
        <taxon>Bacteria</taxon>
        <taxon>Bacillati</taxon>
        <taxon>Actinomycetota</taxon>
        <taxon>Actinomycetes</taxon>
        <taxon>Micromonosporales</taxon>
        <taxon>Micromonosporaceae</taxon>
        <taxon>Plantactinospora</taxon>
    </lineage>
</organism>
<evidence type="ECO:0000256" key="2">
    <source>
        <dbReference type="SAM" id="Phobius"/>
    </source>
</evidence>
<keyword evidence="2" id="KW-0472">Membrane</keyword>
<keyword evidence="2" id="KW-1133">Transmembrane helix</keyword>
<feature type="region of interest" description="Disordered" evidence="1">
    <location>
        <begin position="325"/>
        <end position="352"/>
    </location>
</feature>
<evidence type="ECO:0000256" key="1">
    <source>
        <dbReference type="SAM" id="MobiDB-lite"/>
    </source>
</evidence>
<protein>
    <submittedName>
        <fullName evidence="3">Uncharacterized protein</fullName>
    </submittedName>
</protein>
<proteinExistence type="predicted"/>
<feature type="compositionally biased region" description="Polar residues" evidence="1">
    <location>
        <begin position="340"/>
        <end position="352"/>
    </location>
</feature>
<reference evidence="3 4" key="1">
    <citation type="submission" date="2020-11" db="EMBL/GenBank/DDBJ databases">
        <title>A novel isolate from a Black sea contaminated sediment with potential to produce alkanes: Plantactinospora alkalitolerans sp. nov.</title>
        <authorList>
            <person name="Carro L."/>
            <person name="Veyisoglu A."/>
            <person name="Guven K."/>
            <person name="Schumann P."/>
            <person name="Klenk H.-P."/>
            <person name="Sahin N."/>
        </authorList>
    </citation>
    <scope>NUCLEOTIDE SEQUENCE [LARGE SCALE GENOMIC DNA]</scope>
    <source>
        <strain evidence="3 4">S1510</strain>
    </source>
</reference>
<feature type="transmembrane region" description="Helical" evidence="2">
    <location>
        <begin position="22"/>
        <end position="43"/>
    </location>
</feature>
<evidence type="ECO:0000313" key="4">
    <source>
        <dbReference type="Proteomes" id="UP000638560"/>
    </source>
</evidence>
<sequence length="392" mass="40171">MTAVRRVRGSAWPSPPVRLVRLLARLALLGGCALAGYVVLTMLDGPAFADGRTGPDARPGLLASLAGPESPLSRTLSGAHPPSVPEAPPLRDRPAARSERSSNGSDRTARPRSTRDRTVSSEVGRTRTAPSRVEPARSTSDRQAEHRRTPVRSNPARTGADRTGADRIPVVVTALPAVVDVLPAVVDVLPAVVDVLPEVLPTVAGALPEVVGRVPTLVAVVPGMAEAVPAVMSVVPDGRIGSAAFPSTGRTGQPVRVVSLAGPPSLQPAQPSSVLAAIAVPAVIPPAGPVDPPAPRDDRIFEIGTAGATSRYVSRVADFAPPFGPSPPFGPNSPFRTGPAGQQATPVPVSSGQAVTVPAGVGWQSPSRFPLTFSHGDVIRAGRWPGVPALPG</sequence>
<dbReference type="Proteomes" id="UP000638560">
    <property type="component" value="Unassembled WGS sequence"/>
</dbReference>
<keyword evidence="2" id="KW-0812">Transmembrane</keyword>
<keyword evidence="4" id="KW-1185">Reference proteome</keyword>
<name>A0ABS0H787_9ACTN</name>
<feature type="compositionally biased region" description="Basic and acidic residues" evidence="1">
    <location>
        <begin position="89"/>
        <end position="100"/>
    </location>
</feature>
<dbReference type="EMBL" id="JADPUN010000337">
    <property type="protein sequence ID" value="MBF9134327.1"/>
    <property type="molecule type" value="Genomic_DNA"/>
</dbReference>
<evidence type="ECO:0000313" key="3">
    <source>
        <dbReference type="EMBL" id="MBF9134327.1"/>
    </source>
</evidence>